<protein>
    <submittedName>
        <fullName evidence="3">Cell division protein FtsL</fullName>
    </submittedName>
</protein>
<dbReference type="EMBL" id="VLKH01000015">
    <property type="protein sequence ID" value="TWH76941.1"/>
    <property type="molecule type" value="Genomic_DNA"/>
</dbReference>
<keyword evidence="1" id="KW-0175">Coiled coil</keyword>
<dbReference type="GO" id="GO:0051301">
    <property type="term" value="P:cell division"/>
    <property type="evidence" value="ECO:0007669"/>
    <property type="project" value="UniProtKB-KW"/>
</dbReference>
<evidence type="ECO:0000256" key="2">
    <source>
        <dbReference type="SAM" id="Phobius"/>
    </source>
</evidence>
<keyword evidence="2" id="KW-0812">Transmembrane</keyword>
<proteinExistence type="predicted"/>
<reference evidence="3 4" key="1">
    <citation type="submission" date="2019-07" db="EMBL/GenBank/DDBJ databases">
        <title>Genomic Encyclopedia of Type Strains, Phase I: the one thousand microbial genomes (KMG-I) project.</title>
        <authorList>
            <person name="Kyrpides N."/>
        </authorList>
    </citation>
    <scope>NUCLEOTIDE SEQUENCE [LARGE SCALE GENOMIC DNA]</scope>
    <source>
        <strain evidence="3 4">DSM 13558</strain>
    </source>
</reference>
<dbReference type="RefSeq" id="WP_145086913.1">
    <property type="nucleotide sequence ID" value="NZ_DAMBUX010000005.1"/>
</dbReference>
<comment type="caution">
    <text evidence="3">The sequence shown here is derived from an EMBL/GenBank/DDBJ whole genome shotgun (WGS) entry which is preliminary data.</text>
</comment>
<dbReference type="AlphaFoldDB" id="A0A562J0W7"/>
<keyword evidence="2" id="KW-0472">Membrane</keyword>
<dbReference type="Proteomes" id="UP000315343">
    <property type="component" value="Unassembled WGS sequence"/>
</dbReference>
<keyword evidence="3" id="KW-0131">Cell cycle</keyword>
<feature type="transmembrane region" description="Helical" evidence="2">
    <location>
        <begin position="43"/>
        <end position="62"/>
    </location>
</feature>
<feature type="coiled-coil region" evidence="1">
    <location>
        <begin position="62"/>
        <end position="96"/>
    </location>
</feature>
<keyword evidence="3" id="KW-0132">Cell division</keyword>
<gene>
    <name evidence="3" type="ORF">LY60_03570</name>
</gene>
<evidence type="ECO:0000256" key="1">
    <source>
        <dbReference type="SAM" id="Coils"/>
    </source>
</evidence>
<keyword evidence="2" id="KW-1133">Transmembrane helix</keyword>
<evidence type="ECO:0000313" key="4">
    <source>
        <dbReference type="Proteomes" id="UP000315343"/>
    </source>
</evidence>
<keyword evidence="4" id="KW-1185">Reference proteome</keyword>
<accession>A0A562J0W7</accession>
<evidence type="ECO:0000313" key="3">
    <source>
        <dbReference type="EMBL" id="TWH76941.1"/>
    </source>
</evidence>
<dbReference type="OrthoDB" id="1707751at2"/>
<organism evidence="3 4">
    <name type="scientific">Sedimentibacter saalensis</name>
    <dbReference type="NCBI Taxonomy" id="130788"/>
    <lineage>
        <taxon>Bacteria</taxon>
        <taxon>Bacillati</taxon>
        <taxon>Bacillota</taxon>
        <taxon>Tissierellia</taxon>
        <taxon>Sedimentibacter</taxon>
    </lineage>
</organism>
<sequence length="156" mass="18084">MSALRKEAIEFDYGQDTEQYSQNKRRIKRKKNNNVIESFKNTVMLAVTFILGILIVYNYAVITDKQMELNTLNKEIVNLNDDIDQYNIALESIKNTNSIEEMAKAYLGMNYPTRKQTVFVDFAYGNEETTEDETEVLAEDENLFVGLLDKVVSFIR</sequence>
<name>A0A562J0W7_9FIRM</name>